<dbReference type="Pfam" id="PF01063">
    <property type="entry name" value="Aminotran_4"/>
    <property type="match status" value="1"/>
</dbReference>
<dbReference type="NCBIfam" id="TIGR01122">
    <property type="entry name" value="ilvE_I"/>
    <property type="match status" value="1"/>
</dbReference>
<dbReference type="EC" id="2.6.1.42" evidence="8"/>
<proteinExistence type="inferred from homology"/>
<organism evidence="9 10">
    <name type="scientific">Reyranella humidisoli</name>
    <dbReference type="NCBI Taxonomy" id="2849149"/>
    <lineage>
        <taxon>Bacteria</taxon>
        <taxon>Pseudomonadati</taxon>
        <taxon>Pseudomonadota</taxon>
        <taxon>Alphaproteobacteria</taxon>
        <taxon>Hyphomicrobiales</taxon>
        <taxon>Reyranellaceae</taxon>
        <taxon>Reyranella</taxon>
    </lineage>
</organism>
<gene>
    <name evidence="8" type="primary">ilvE</name>
    <name evidence="9" type="ORF">KQ910_03375</name>
</gene>
<comment type="similarity">
    <text evidence="2 6">Belongs to the class-IV pyridoxal-phosphate-dependent aminotransferase family.</text>
</comment>
<evidence type="ECO:0000256" key="1">
    <source>
        <dbReference type="ARBA" id="ARBA00003109"/>
    </source>
</evidence>
<comment type="function">
    <text evidence="1 8">Acts on leucine, isoleucine and valine.</text>
</comment>
<dbReference type="NCBIfam" id="NF005726">
    <property type="entry name" value="PRK07544.1"/>
    <property type="match status" value="1"/>
</dbReference>
<evidence type="ECO:0000256" key="2">
    <source>
        <dbReference type="ARBA" id="ARBA00009320"/>
    </source>
</evidence>
<evidence type="ECO:0000256" key="4">
    <source>
        <dbReference type="ARBA" id="ARBA00022679"/>
    </source>
</evidence>
<keyword evidence="5 8" id="KW-0100">Branched-chain amino acid biosynthesis</keyword>
<comment type="catalytic activity">
    <reaction evidence="8">
        <text>L-leucine + 2-oxoglutarate = 4-methyl-2-oxopentanoate + L-glutamate</text>
        <dbReference type="Rhea" id="RHEA:18321"/>
        <dbReference type="ChEBI" id="CHEBI:16810"/>
        <dbReference type="ChEBI" id="CHEBI:17865"/>
        <dbReference type="ChEBI" id="CHEBI:29985"/>
        <dbReference type="ChEBI" id="CHEBI:57427"/>
        <dbReference type="EC" id="2.6.1.42"/>
    </reaction>
</comment>
<keyword evidence="10" id="KW-1185">Reference proteome</keyword>
<dbReference type="Proteomes" id="UP000727907">
    <property type="component" value="Unassembled WGS sequence"/>
</dbReference>
<evidence type="ECO:0000256" key="7">
    <source>
        <dbReference type="RuleBase" id="RU004516"/>
    </source>
</evidence>
<evidence type="ECO:0000256" key="8">
    <source>
        <dbReference type="RuleBase" id="RU364094"/>
    </source>
</evidence>
<comment type="pathway">
    <text evidence="8">Amino-acid biosynthesis; L-valine biosynthesis; L-valine from pyruvate: step 4/4.</text>
</comment>
<dbReference type="RefSeq" id="WP_216957072.1">
    <property type="nucleotide sequence ID" value="NZ_JAHOPB010000001.1"/>
</dbReference>
<comment type="pathway">
    <text evidence="8">Amino-acid biosynthesis; L-isoleucine biosynthesis; L-isoleucine from 2-oxobutanoate: step 4/4.</text>
</comment>
<evidence type="ECO:0000256" key="6">
    <source>
        <dbReference type="RuleBase" id="RU004106"/>
    </source>
</evidence>
<dbReference type="InterPro" id="IPR050571">
    <property type="entry name" value="Class-IV_PLP-Dep_Aminotrnsfr"/>
</dbReference>
<dbReference type="EMBL" id="JAHOPB010000001">
    <property type="protein sequence ID" value="MBU8872784.1"/>
    <property type="molecule type" value="Genomic_DNA"/>
</dbReference>
<comment type="pathway">
    <text evidence="8">Amino-acid biosynthesis; L-leucine biosynthesis; L-leucine from 3-methyl-2-oxobutanoate: step 4/4.</text>
</comment>
<dbReference type="InterPro" id="IPR005785">
    <property type="entry name" value="B_amino_transI"/>
</dbReference>
<sequence>MSLTMDDRDGFIWLDGKLVPWRETRMHVLTHALHYGSAVFEGERIYDGRVFRLAAHSARLIRSANLLDYDLPWSREEIDEATRAVVKANDLTAGYIRPIAWRGSEVLGVSAIGTTVHLAIAPWAQEGRLSVQARDAGINVTMAKYRRPSPETAPGHAKVAGLYVICGIEKDRALKAGFDDALMLDWQGRIAETTGANIFLVIDGRLVTPTPHNFLDGITRRAVMGMARKRGWTVEERDVMPEELAQASEVFLCGSAAEIVPVGSIDQHHFQAGPVAKTLMADFQKLVREPDSEGFGEATHLMKPASSLAA</sequence>
<keyword evidence="8" id="KW-0028">Amino-acid biosynthesis</keyword>
<keyword evidence="4 8" id="KW-0808">Transferase</keyword>
<accession>A0ABS6IDV6</accession>
<dbReference type="PANTHER" id="PTHR42743">
    <property type="entry name" value="AMINO-ACID AMINOTRANSFERASE"/>
    <property type="match status" value="1"/>
</dbReference>
<reference evidence="9 10" key="1">
    <citation type="submission" date="2021-06" db="EMBL/GenBank/DDBJ databases">
        <authorList>
            <person name="Lee D.H."/>
        </authorList>
    </citation>
    <scope>NUCLEOTIDE SEQUENCE [LARGE SCALE GENOMIC DNA]</scope>
    <source>
        <strain evidence="9 10">MMS21-HV4-11</strain>
    </source>
</reference>
<dbReference type="InterPro" id="IPR001544">
    <property type="entry name" value="Aminotrans_IV"/>
</dbReference>
<dbReference type="NCBIfam" id="NF005146">
    <property type="entry name" value="PRK06606.1"/>
    <property type="match status" value="1"/>
</dbReference>
<comment type="catalytic activity">
    <reaction evidence="8">
        <text>L-isoleucine + 2-oxoglutarate = (S)-3-methyl-2-oxopentanoate + L-glutamate</text>
        <dbReference type="Rhea" id="RHEA:24801"/>
        <dbReference type="ChEBI" id="CHEBI:16810"/>
        <dbReference type="ChEBI" id="CHEBI:29985"/>
        <dbReference type="ChEBI" id="CHEBI:35146"/>
        <dbReference type="ChEBI" id="CHEBI:58045"/>
        <dbReference type="EC" id="2.6.1.42"/>
    </reaction>
</comment>
<evidence type="ECO:0000313" key="10">
    <source>
        <dbReference type="Proteomes" id="UP000727907"/>
    </source>
</evidence>
<name>A0ABS6IDV6_9HYPH</name>
<evidence type="ECO:0000313" key="9">
    <source>
        <dbReference type="EMBL" id="MBU8872784.1"/>
    </source>
</evidence>
<keyword evidence="7" id="KW-0663">Pyridoxal phosphate</keyword>
<protein>
    <recommendedName>
        <fullName evidence="8">Branched-chain-amino-acid aminotransferase</fullName>
        <shortName evidence="8">BCAT</shortName>
        <ecNumber evidence="8">2.6.1.42</ecNumber>
    </recommendedName>
</protein>
<dbReference type="InterPro" id="IPR018300">
    <property type="entry name" value="Aminotrans_IV_CS"/>
</dbReference>
<evidence type="ECO:0000256" key="3">
    <source>
        <dbReference type="ARBA" id="ARBA00022576"/>
    </source>
</evidence>
<evidence type="ECO:0000256" key="5">
    <source>
        <dbReference type="ARBA" id="ARBA00023304"/>
    </source>
</evidence>
<dbReference type="PANTHER" id="PTHR42743:SF11">
    <property type="entry name" value="AMINODEOXYCHORISMATE LYASE"/>
    <property type="match status" value="1"/>
</dbReference>
<comment type="cofactor">
    <cofactor evidence="7">
        <name>pyridoxal 5'-phosphate</name>
        <dbReference type="ChEBI" id="CHEBI:597326"/>
    </cofactor>
</comment>
<comment type="catalytic activity">
    <reaction evidence="8">
        <text>L-valine + 2-oxoglutarate = 3-methyl-2-oxobutanoate + L-glutamate</text>
        <dbReference type="Rhea" id="RHEA:24813"/>
        <dbReference type="ChEBI" id="CHEBI:11851"/>
        <dbReference type="ChEBI" id="CHEBI:16810"/>
        <dbReference type="ChEBI" id="CHEBI:29985"/>
        <dbReference type="ChEBI" id="CHEBI:57762"/>
        <dbReference type="EC" id="2.6.1.42"/>
    </reaction>
</comment>
<comment type="caution">
    <text evidence="9">The sequence shown here is derived from an EMBL/GenBank/DDBJ whole genome shotgun (WGS) entry which is preliminary data.</text>
</comment>
<dbReference type="PROSITE" id="PS00770">
    <property type="entry name" value="AA_TRANSFER_CLASS_4"/>
    <property type="match status" value="1"/>
</dbReference>
<dbReference type="GO" id="GO:0004084">
    <property type="term" value="F:branched-chain-amino-acid transaminase activity"/>
    <property type="evidence" value="ECO:0007669"/>
    <property type="project" value="UniProtKB-EC"/>
</dbReference>
<keyword evidence="3 8" id="KW-0032">Aminotransferase</keyword>